<feature type="compositionally biased region" description="Basic residues" evidence="18">
    <location>
        <begin position="366"/>
        <end position="395"/>
    </location>
</feature>
<proteinExistence type="inferred from homology"/>
<evidence type="ECO:0000256" key="13">
    <source>
        <dbReference type="ARBA" id="ARBA00023277"/>
    </source>
</evidence>
<protein>
    <recommendedName>
        <fullName evidence="17">lytic cellulose monooxygenase (C4-dehydrogenating)</fullName>
        <ecNumber evidence="17">1.14.99.56</ecNumber>
    </recommendedName>
</protein>
<evidence type="ECO:0000313" key="21">
    <source>
        <dbReference type="Proteomes" id="UP000014064"/>
    </source>
</evidence>
<dbReference type="GeneID" id="20374142"/>
<comment type="catalytic activity">
    <reaction evidence="16">
        <text>[(1-&gt;4)-beta-D-glucosyl]n+m + reduced acceptor + O2 = 4-dehydro-beta-D-glucosyl-[(1-&gt;4)-beta-D-glucosyl]n-1 + [(1-&gt;4)-beta-D-glucosyl]m + acceptor + H2O.</text>
        <dbReference type="EC" id="1.14.99.56"/>
    </reaction>
</comment>
<keyword evidence="4" id="KW-0964">Secreted</keyword>
<dbReference type="KEGG" id="wic:J056_001190"/>
<dbReference type="InterPro" id="IPR049892">
    <property type="entry name" value="AA9"/>
</dbReference>
<keyword evidence="21" id="KW-1185">Reference proteome</keyword>
<dbReference type="Gene3D" id="1.10.287.370">
    <property type="match status" value="1"/>
</dbReference>
<gene>
    <name evidence="20" type="ORF">J056_001190</name>
</gene>
<keyword evidence="11" id="KW-1015">Disulfide bond</keyword>
<evidence type="ECO:0000259" key="19">
    <source>
        <dbReference type="Pfam" id="PF03443"/>
    </source>
</evidence>
<dbReference type="InterPro" id="IPR004127">
    <property type="entry name" value="Prefoldin_subunit_alpha"/>
</dbReference>
<evidence type="ECO:0000256" key="16">
    <source>
        <dbReference type="ARBA" id="ARBA00045077"/>
    </source>
</evidence>
<dbReference type="CDD" id="cd23157">
    <property type="entry name" value="Prefoldin_5"/>
    <property type="match status" value="1"/>
</dbReference>
<dbReference type="Gene3D" id="2.70.50.70">
    <property type="match status" value="1"/>
</dbReference>
<dbReference type="EMBL" id="KE007237">
    <property type="protein sequence ID" value="EOQ99960.1"/>
    <property type="molecule type" value="Genomic_DNA"/>
</dbReference>
<dbReference type="AlphaFoldDB" id="R9AIU0"/>
<dbReference type="PANTHER" id="PTHR33353:SF10">
    <property type="entry name" value="ENDO-BETA-1,4-GLUCANASE D"/>
    <property type="match status" value="1"/>
</dbReference>
<comment type="subcellular location">
    <subcellularLocation>
        <location evidence="2">Secreted</location>
    </subcellularLocation>
</comment>
<dbReference type="GO" id="GO:0046872">
    <property type="term" value="F:metal ion binding"/>
    <property type="evidence" value="ECO:0007669"/>
    <property type="project" value="UniProtKB-KW"/>
</dbReference>
<keyword evidence="10" id="KW-0503">Monooxygenase</keyword>
<keyword evidence="7" id="KW-0136">Cellulose degradation</keyword>
<dbReference type="InterPro" id="IPR005103">
    <property type="entry name" value="AA9_LPMO"/>
</dbReference>
<sequence>MSKVDINSLNIQQLISVKKQLDGELTHLTQSYSQLKRVSIQFNQSIDSLKQVNGGNKDTKCLLPLTSSLYLPGKLSNVEDVIIDIGTGYYVKMSTNQATQYYKNKVDYVTSNLSQLQKTLETKQDNANVVVQLIQAKLNAGRGYPAYDPQVDPWQPHANKVNRPMTDDGPLYSKDDPNLTCNKVGTNTPAEMTADAAPGSEMIVKWNRWPNDHKGPVLTYAKYCGNGHNDCDNVQQSITEGWFKIDEAGYDDSAGQWASDRLIAQDISWSFNLPPAESIQQGSYLIRHEIIALHSQGSPQFYPHCIQVYINGGTGSLSGQSVTIPGNVYSNPGDDGTLYGSIYSSQVSSMVIPGPSLADDAISSAHSKRNNVKAKPGSRRRHRGGPRARGAHGIL</sequence>
<dbReference type="PANTHER" id="PTHR33353">
    <property type="entry name" value="PUTATIVE (AFU_ORTHOLOGUE AFUA_1G12560)-RELATED"/>
    <property type="match status" value="1"/>
</dbReference>
<name>R9AIU0_WALI9</name>
<evidence type="ECO:0000256" key="4">
    <source>
        <dbReference type="ARBA" id="ARBA00022525"/>
    </source>
</evidence>
<dbReference type="STRING" id="1299270.R9AIU0"/>
<evidence type="ECO:0000256" key="12">
    <source>
        <dbReference type="ARBA" id="ARBA00023186"/>
    </source>
</evidence>
<keyword evidence="12" id="KW-0143">Chaperone</keyword>
<evidence type="ECO:0000256" key="2">
    <source>
        <dbReference type="ARBA" id="ARBA00004613"/>
    </source>
</evidence>
<dbReference type="Proteomes" id="UP000014064">
    <property type="component" value="Unassembled WGS sequence"/>
</dbReference>
<evidence type="ECO:0000256" key="17">
    <source>
        <dbReference type="ARBA" id="ARBA00047174"/>
    </source>
</evidence>
<dbReference type="NCBIfam" id="TIGR00293">
    <property type="entry name" value="prefoldin subunit alpha"/>
    <property type="match status" value="1"/>
</dbReference>
<feature type="domain" description="Auxiliary Activity family 9 catalytic" evidence="19">
    <location>
        <begin position="142"/>
        <end position="344"/>
    </location>
</feature>
<dbReference type="Pfam" id="PF03443">
    <property type="entry name" value="AA9"/>
    <property type="match status" value="1"/>
</dbReference>
<evidence type="ECO:0000256" key="10">
    <source>
        <dbReference type="ARBA" id="ARBA00023033"/>
    </source>
</evidence>
<keyword evidence="9" id="KW-0186">Copper</keyword>
<dbReference type="EC" id="1.14.99.56" evidence="17"/>
<evidence type="ECO:0000256" key="3">
    <source>
        <dbReference type="ARBA" id="ARBA00010048"/>
    </source>
</evidence>
<evidence type="ECO:0000256" key="1">
    <source>
        <dbReference type="ARBA" id="ARBA00001973"/>
    </source>
</evidence>
<dbReference type="GO" id="GO:0030245">
    <property type="term" value="P:cellulose catabolic process"/>
    <property type="evidence" value="ECO:0007669"/>
    <property type="project" value="UniProtKB-KW"/>
</dbReference>
<dbReference type="CDD" id="cd21175">
    <property type="entry name" value="LPMO_AA9"/>
    <property type="match status" value="1"/>
</dbReference>
<evidence type="ECO:0000256" key="9">
    <source>
        <dbReference type="ARBA" id="ARBA00023008"/>
    </source>
</evidence>
<feature type="region of interest" description="Disordered" evidence="18">
    <location>
        <begin position="364"/>
        <end position="395"/>
    </location>
</feature>
<comment type="similarity">
    <text evidence="15">Belongs to the polysaccharide monooxygenase AA9 family.</text>
</comment>
<organism evidence="20 21">
    <name type="scientific">Wallemia ichthyophaga (strain EXF-994 / CBS 113033)</name>
    <dbReference type="NCBI Taxonomy" id="1299270"/>
    <lineage>
        <taxon>Eukaryota</taxon>
        <taxon>Fungi</taxon>
        <taxon>Dikarya</taxon>
        <taxon>Basidiomycota</taxon>
        <taxon>Wallemiomycotina</taxon>
        <taxon>Wallemiomycetes</taxon>
        <taxon>Wallemiales</taxon>
        <taxon>Wallemiaceae</taxon>
        <taxon>Wallemia</taxon>
    </lineage>
</organism>
<dbReference type="SUPFAM" id="SSF46579">
    <property type="entry name" value="Prefoldin"/>
    <property type="match status" value="1"/>
</dbReference>
<evidence type="ECO:0000256" key="18">
    <source>
        <dbReference type="SAM" id="MobiDB-lite"/>
    </source>
</evidence>
<evidence type="ECO:0000256" key="11">
    <source>
        <dbReference type="ARBA" id="ARBA00023157"/>
    </source>
</evidence>
<evidence type="ECO:0000256" key="7">
    <source>
        <dbReference type="ARBA" id="ARBA00023001"/>
    </source>
</evidence>
<dbReference type="GO" id="GO:0005576">
    <property type="term" value="C:extracellular region"/>
    <property type="evidence" value="ECO:0007669"/>
    <property type="project" value="UniProtKB-SubCell"/>
</dbReference>
<dbReference type="RefSeq" id="XP_009269188.1">
    <property type="nucleotide sequence ID" value="XM_009270913.1"/>
</dbReference>
<dbReference type="OrthoDB" id="4849160at2759"/>
<dbReference type="GO" id="GO:0004497">
    <property type="term" value="F:monooxygenase activity"/>
    <property type="evidence" value="ECO:0007669"/>
    <property type="project" value="UniProtKB-KW"/>
</dbReference>
<dbReference type="HOGENOM" id="CLU_698684_0_0_1"/>
<evidence type="ECO:0000313" key="20">
    <source>
        <dbReference type="EMBL" id="EOQ99960.1"/>
    </source>
</evidence>
<keyword evidence="8" id="KW-0560">Oxidoreductase</keyword>
<dbReference type="Pfam" id="PF02996">
    <property type="entry name" value="Prefoldin"/>
    <property type="match status" value="1"/>
</dbReference>
<accession>R9AIU0</accession>
<evidence type="ECO:0000256" key="6">
    <source>
        <dbReference type="ARBA" id="ARBA00022729"/>
    </source>
</evidence>
<evidence type="ECO:0000256" key="8">
    <source>
        <dbReference type="ARBA" id="ARBA00023002"/>
    </source>
</evidence>
<keyword evidence="5" id="KW-0479">Metal-binding</keyword>
<keyword evidence="13" id="KW-0119">Carbohydrate metabolism</keyword>
<evidence type="ECO:0000256" key="14">
    <source>
        <dbReference type="ARBA" id="ARBA00023326"/>
    </source>
</evidence>
<dbReference type="FunFam" id="1.10.287.370:FF:000004">
    <property type="entry name" value="Probable prefoldin subunit 5"/>
    <property type="match status" value="1"/>
</dbReference>
<reference evidence="21" key="1">
    <citation type="journal article" date="2013" name="BMC Genomics">
        <title>Genome and transcriptome sequencing of the halophilic fungus Wallemia ichthyophaga: haloadaptations present and absent.</title>
        <authorList>
            <person name="Zajc J."/>
            <person name="Liu Y."/>
            <person name="Dai W."/>
            <person name="Yang Z."/>
            <person name="Hu J."/>
            <person name="Gostincar C."/>
            <person name="Gunde-Cimerman N."/>
        </authorList>
    </citation>
    <scope>NUCLEOTIDE SEQUENCE [LARGE SCALE GENOMIC DNA]</scope>
    <source>
        <strain evidence="21">EXF-994 / CBS 113033</strain>
    </source>
</reference>
<comment type="cofactor">
    <cofactor evidence="1">
        <name>Cu(2+)</name>
        <dbReference type="ChEBI" id="CHEBI:29036"/>
    </cofactor>
</comment>
<evidence type="ECO:0000256" key="15">
    <source>
        <dbReference type="ARBA" id="ARBA00044502"/>
    </source>
</evidence>
<comment type="similarity">
    <text evidence="3">Belongs to the prefoldin subunit alpha family.</text>
</comment>
<evidence type="ECO:0000256" key="5">
    <source>
        <dbReference type="ARBA" id="ARBA00022723"/>
    </source>
</evidence>
<dbReference type="InterPro" id="IPR009053">
    <property type="entry name" value="Prefoldin"/>
</dbReference>
<keyword evidence="14" id="KW-0624">Polysaccharide degradation</keyword>
<keyword evidence="6" id="KW-0732">Signal</keyword>
<dbReference type="eggNOG" id="KOG3048">
    <property type="taxonomic scope" value="Eukaryota"/>
</dbReference>